<keyword evidence="6 8" id="KW-0413">Isomerase</keyword>
<proteinExistence type="inferred from homology"/>
<dbReference type="Gene3D" id="3.90.1150.10">
    <property type="entry name" value="Aspartate Aminotransferase, domain 1"/>
    <property type="match status" value="1"/>
</dbReference>
<dbReference type="GO" id="GO:0005737">
    <property type="term" value="C:cytoplasm"/>
    <property type="evidence" value="ECO:0007669"/>
    <property type="project" value="UniProtKB-SubCell"/>
</dbReference>
<dbReference type="GO" id="GO:0042286">
    <property type="term" value="F:glutamate-1-semialdehyde 2,1-aminomutase activity"/>
    <property type="evidence" value="ECO:0007669"/>
    <property type="project" value="UniProtKB-UniRule"/>
</dbReference>
<keyword evidence="7 8" id="KW-0627">Porphyrin biosynthesis</keyword>
<feature type="modified residue" description="N6-(pyridoxal phosphate)lysine" evidence="8">
    <location>
        <position position="267"/>
    </location>
</feature>
<dbReference type="InterPro" id="IPR004639">
    <property type="entry name" value="4pyrrol_synth_GluAld_NH2Trfase"/>
</dbReference>
<evidence type="ECO:0000256" key="5">
    <source>
        <dbReference type="ARBA" id="ARBA00022898"/>
    </source>
</evidence>
<dbReference type="NCBIfam" id="NF000818">
    <property type="entry name" value="PRK00062.1"/>
    <property type="match status" value="1"/>
</dbReference>
<dbReference type="RefSeq" id="WP_044766556.1">
    <property type="nucleotide sequence ID" value="NZ_CEIH01000020.1"/>
</dbReference>
<comment type="subcellular location">
    <subcellularLocation>
        <location evidence="8">Cytoplasm</location>
    </subcellularLocation>
</comment>
<dbReference type="GO" id="GO:0008483">
    <property type="term" value="F:transaminase activity"/>
    <property type="evidence" value="ECO:0007669"/>
    <property type="project" value="InterPro"/>
</dbReference>
<comment type="similarity">
    <text evidence="4 8">Belongs to the class-III pyridoxal-phosphate-dependent aminotransferase family. HemL subfamily.</text>
</comment>
<sequence length="428" mass="46622">MQTQQSQFAFEQAQAVFPGGVNSPVRAFKAVEGNPVFIDRAKGAYLYDVDGNRYIDYVLSWGPMILGHAEDRVIEAVKSAVECGTSFGAPSPLETRLGKHLQERIPYLERLRMVSSGTEATMSAIRLARGVTLRDKIVKFVGCYHGHSDSFLVQAGSGVATFGLPNSPGVTEATAQDTITLPYNDKASLQACFEEMGSEIACVIIEAVAGNMGLIQADQDFIQAIRELTSQYGALFIIDEVMTGFRASYTGATGLYGVEPDLLCFGKVVGGGFPMALFGGKKKYMDYIAPMGAVYQAGTLSGNPIAMTAGYETLLSLTPEIFKDMEERTSQLCQGLKELAVKYQIPLQVVQVGTMFGFFFNEHPVRNFEDSKASDQEVFARVHAGLLKQGIYLAPSQYESNFMSAAHTKEDIDQTLQAFDTVFGEIYG</sequence>
<evidence type="ECO:0000256" key="4">
    <source>
        <dbReference type="ARBA" id="ARBA00008981"/>
    </source>
</evidence>
<dbReference type="HAMAP" id="MF_00375">
    <property type="entry name" value="HemL_aminotrans_3"/>
    <property type="match status" value="1"/>
</dbReference>
<evidence type="ECO:0000256" key="1">
    <source>
        <dbReference type="ARBA" id="ARBA00001579"/>
    </source>
</evidence>
<dbReference type="Proteomes" id="UP000069526">
    <property type="component" value="Unassembled WGS sequence"/>
</dbReference>
<comment type="cofactor">
    <cofactor evidence="2 8">
        <name>pyridoxal 5'-phosphate</name>
        <dbReference type="ChEBI" id="CHEBI:597326"/>
    </cofactor>
</comment>
<accession>A0A116NFH5</accession>
<dbReference type="InterPro" id="IPR005814">
    <property type="entry name" value="Aminotrans_3"/>
</dbReference>
<evidence type="ECO:0000256" key="7">
    <source>
        <dbReference type="ARBA" id="ARBA00023244"/>
    </source>
</evidence>
<comment type="subunit">
    <text evidence="8">Homodimer.</text>
</comment>
<dbReference type="UniPathway" id="UPA00251">
    <property type="reaction ID" value="UER00317"/>
</dbReference>
<evidence type="ECO:0000256" key="8">
    <source>
        <dbReference type="HAMAP-Rule" id="MF_00375"/>
    </source>
</evidence>
<dbReference type="InterPro" id="IPR049704">
    <property type="entry name" value="Aminotrans_3_PPA_site"/>
</dbReference>
<dbReference type="InterPro" id="IPR015422">
    <property type="entry name" value="PyrdxlP-dep_Trfase_small"/>
</dbReference>
<name>A0A116NFH5_STRSU</name>
<gene>
    <name evidence="8 9" type="primary">hemL</name>
    <name evidence="9" type="ORF">ERS132539_00211</name>
</gene>
<dbReference type="Gene3D" id="3.40.640.10">
    <property type="entry name" value="Type I PLP-dependent aspartate aminotransferase-like (Major domain)"/>
    <property type="match status" value="1"/>
</dbReference>
<comment type="catalytic activity">
    <reaction evidence="1 8">
        <text>(S)-4-amino-5-oxopentanoate = 5-aminolevulinate</text>
        <dbReference type="Rhea" id="RHEA:14265"/>
        <dbReference type="ChEBI" id="CHEBI:57501"/>
        <dbReference type="ChEBI" id="CHEBI:356416"/>
        <dbReference type="EC" id="5.4.3.8"/>
    </reaction>
</comment>
<keyword evidence="8" id="KW-0963">Cytoplasm</keyword>
<dbReference type="AlphaFoldDB" id="A0A116NFH5"/>
<dbReference type="InterPro" id="IPR015424">
    <property type="entry name" value="PyrdxlP-dep_Trfase"/>
</dbReference>
<evidence type="ECO:0000313" key="9">
    <source>
        <dbReference type="EMBL" id="CYV99917.1"/>
    </source>
</evidence>
<evidence type="ECO:0000256" key="2">
    <source>
        <dbReference type="ARBA" id="ARBA00001933"/>
    </source>
</evidence>
<dbReference type="NCBIfam" id="TIGR00713">
    <property type="entry name" value="hemL"/>
    <property type="match status" value="1"/>
</dbReference>
<dbReference type="FunFam" id="3.40.640.10:FF:000021">
    <property type="entry name" value="Glutamate-1-semialdehyde 2,1-aminomutase"/>
    <property type="match status" value="1"/>
</dbReference>
<dbReference type="SUPFAM" id="SSF53383">
    <property type="entry name" value="PLP-dependent transferases"/>
    <property type="match status" value="1"/>
</dbReference>
<dbReference type="PROSITE" id="PS00600">
    <property type="entry name" value="AA_TRANSFER_CLASS_3"/>
    <property type="match status" value="1"/>
</dbReference>
<dbReference type="GO" id="GO:0006782">
    <property type="term" value="P:protoporphyrinogen IX biosynthetic process"/>
    <property type="evidence" value="ECO:0007669"/>
    <property type="project" value="UniProtKB-UniRule"/>
</dbReference>
<evidence type="ECO:0000313" key="10">
    <source>
        <dbReference type="Proteomes" id="UP000069526"/>
    </source>
</evidence>
<dbReference type="GO" id="GO:0030170">
    <property type="term" value="F:pyridoxal phosphate binding"/>
    <property type="evidence" value="ECO:0007669"/>
    <property type="project" value="InterPro"/>
</dbReference>
<organism evidence="9 10">
    <name type="scientific">Streptococcus suis</name>
    <dbReference type="NCBI Taxonomy" id="1307"/>
    <lineage>
        <taxon>Bacteria</taxon>
        <taxon>Bacillati</taxon>
        <taxon>Bacillota</taxon>
        <taxon>Bacilli</taxon>
        <taxon>Lactobacillales</taxon>
        <taxon>Streptococcaceae</taxon>
        <taxon>Streptococcus</taxon>
    </lineage>
</organism>
<dbReference type="EMBL" id="FIJK01000003">
    <property type="protein sequence ID" value="CYV99917.1"/>
    <property type="molecule type" value="Genomic_DNA"/>
</dbReference>
<dbReference type="EC" id="5.4.3.8" evidence="8"/>
<reference evidence="9 10" key="1">
    <citation type="submission" date="2016-02" db="EMBL/GenBank/DDBJ databases">
        <authorList>
            <consortium name="Pathogen Informatics"/>
        </authorList>
    </citation>
    <scope>NUCLEOTIDE SEQUENCE [LARGE SCALE GENOMIC DNA]</scope>
    <source>
        <strain evidence="9 10">SS1013</strain>
    </source>
</reference>
<keyword evidence="5 8" id="KW-0663">Pyridoxal phosphate</keyword>
<dbReference type="Pfam" id="PF00202">
    <property type="entry name" value="Aminotran_3"/>
    <property type="match status" value="1"/>
</dbReference>
<dbReference type="CDD" id="cd00610">
    <property type="entry name" value="OAT_like"/>
    <property type="match status" value="1"/>
</dbReference>
<dbReference type="InterPro" id="IPR015421">
    <property type="entry name" value="PyrdxlP-dep_Trfase_major"/>
</dbReference>
<dbReference type="PANTHER" id="PTHR43713">
    <property type="entry name" value="GLUTAMATE-1-SEMIALDEHYDE 2,1-AMINOMUTASE"/>
    <property type="match status" value="1"/>
</dbReference>
<protein>
    <recommendedName>
        <fullName evidence="8">Glutamate-1-semialdehyde 2,1-aminomutase</fullName>
        <shortName evidence="8">GSA</shortName>
        <ecNumber evidence="8">5.4.3.8</ecNumber>
    </recommendedName>
    <alternativeName>
        <fullName evidence="8">Glutamate-1-semialdehyde aminotransferase</fullName>
        <shortName evidence="8">GSA-AT</shortName>
    </alternativeName>
</protein>
<evidence type="ECO:0000256" key="3">
    <source>
        <dbReference type="ARBA" id="ARBA00004819"/>
    </source>
</evidence>
<comment type="pathway">
    <text evidence="3">Porphyrin-containing compound metabolism; protoporphyrin-IX biosynthesis; 5-aminolevulinate from L-glutamyl-tRNA(Glu): step 2/2.</text>
</comment>
<dbReference type="PANTHER" id="PTHR43713:SF3">
    <property type="entry name" value="GLUTAMATE-1-SEMIALDEHYDE 2,1-AMINOMUTASE 1, CHLOROPLASTIC-RELATED"/>
    <property type="match status" value="1"/>
</dbReference>
<evidence type="ECO:0000256" key="6">
    <source>
        <dbReference type="ARBA" id="ARBA00023235"/>
    </source>
</evidence>